<feature type="transmembrane region" description="Helical" evidence="8">
    <location>
        <begin position="146"/>
        <end position="164"/>
    </location>
</feature>
<reference evidence="9 10" key="1">
    <citation type="submission" date="2019-12" db="EMBL/GenBank/DDBJ databases">
        <title>Microbes associate with the intestines of laboratory mice.</title>
        <authorList>
            <person name="Navarre W."/>
            <person name="Wong E."/>
        </authorList>
    </citation>
    <scope>NUCLEOTIDE SEQUENCE [LARGE SCALE GENOMIC DNA]</scope>
    <source>
        <strain evidence="9 10">NM82_D38</strain>
    </source>
</reference>
<dbReference type="AlphaFoldDB" id="A0A6L6YJ95"/>
<evidence type="ECO:0000256" key="4">
    <source>
        <dbReference type="ARBA" id="ARBA00022692"/>
    </source>
</evidence>
<dbReference type="GO" id="GO:0005886">
    <property type="term" value="C:plasma membrane"/>
    <property type="evidence" value="ECO:0007669"/>
    <property type="project" value="UniProtKB-SubCell"/>
</dbReference>
<gene>
    <name evidence="9" type="ORF">E5987_09575</name>
</gene>
<dbReference type="PANTHER" id="PTHR20855:SF3">
    <property type="entry name" value="LD03007P"/>
    <property type="match status" value="1"/>
</dbReference>
<organism evidence="9 10">
    <name type="scientific">Parasutterella muris</name>
    <dbReference type="NCBI Taxonomy" id="2565572"/>
    <lineage>
        <taxon>Bacteria</taxon>
        <taxon>Pseudomonadati</taxon>
        <taxon>Pseudomonadota</taxon>
        <taxon>Betaproteobacteria</taxon>
        <taxon>Burkholderiales</taxon>
        <taxon>Sutterellaceae</taxon>
        <taxon>Parasutterella</taxon>
    </lineage>
</organism>
<evidence type="ECO:0000256" key="1">
    <source>
        <dbReference type="ARBA" id="ARBA00004651"/>
    </source>
</evidence>
<proteinExistence type="inferred from homology"/>
<dbReference type="InterPro" id="IPR004254">
    <property type="entry name" value="AdipoR/HlyIII-related"/>
</dbReference>
<keyword evidence="7" id="KW-0479">Metal-binding</keyword>
<dbReference type="NCBIfam" id="TIGR01065">
    <property type="entry name" value="hlyIII"/>
    <property type="match status" value="1"/>
</dbReference>
<evidence type="ECO:0000256" key="3">
    <source>
        <dbReference type="ARBA" id="ARBA00022475"/>
    </source>
</evidence>
<feature type="binding site" evidence="7">
    <location>
        <position position="76"/>
    </location>
    <ligand>
        <name>Zn(2+)</name>
        <dbReference type="ChEBI" id="CHEBI:29105"/>
    </ligand>
</feature>
<feature type="transmembrane region" description="Helical" evidence="8">
    <location>
        <begin position="53"/>
        <end position="77"/>
    </location>
</feature>
<dbReference type="EMBL" id="WSRP01000031">
    <property type="protein sequence ID" value="MVX57444.1"/>
    <property type="molecule type" value="Genomic_DNA"/>
</dbReference>
<protein>
    <submittedName>
        <fullName evidence="9">Hemolysin III family protein</fullName>
    </submittedName>
</protein>
<dbReference type="RefSeq" id="WP_160335867.1">
    <property type="nucleotide sequence ID" value="NZ_CALPCR010000033.1"/>
</dbReference>
<keyword evidence="3" id="KW-1003">Cell membrane</keyword>
<keyword evidence="4 8" id="KW-0812">Transmembrane</keyword>
<feature type="transmembrane region" description="Helical" evidence="8">
    <location>
        <begin position="21"/>
        <end position="47"/>
    </location>
</feature>
<dbReference type="InterPro" id="IPR005744">
    <property type="entry name" value="Hy-lIII"/>
</dbReference>
<dbReference type="GO" id="GO:0046872">
    <property type="term" value="F:metal ion binding"/>
    <property type="evidence" value="ECO:0007669"/>
    <property type="project" value="UniProtKB-KW"/>
</dbReference>
<feature type="transmembrane region" description="Helical" evidence="8">
    <location>
        <begin position="198"/>
        <end position="218"/>
    </location>
</feature>
<evidence type="ECO:0000256" key="8">
    <source>
        <dbReference type="SAM" id="Phobius"/>
    </source>
</evidence>
<evidence type="ECO:0000256" key="5">
    <source>
        <dbReference type="ARBA" id="ARBA00022989"/>
    </source>
</evidence>
<evidence type="ECO:0000256" key="7">
    <source>
        <dbReference type="PIRSR" id="PIRSR604254-1"/>
    </source>
</evidence>
<name>A0A6L6YJ95_9BURK</name>
<feature type="transmembrane region" description="Helical" evidence="8">
    <location>
        <begin position="89"/>
        <end position="108"/>
    </location>
</feature>
<accession>A0A6L6YJ95</accession>
<sequence>MQITYSGFTRTNERFYSTGEEIANAVSHGLAFVAAIVGLVFLVIYSARHGNALSITTFSIFGASLILLYLASTLYHAIPNVEAKRKLQIADHSAIFLLIAGTYTPFMLNLMPDWLGITICALNWLVAIFGIAFQPWLIKKSDKLNTFLYLFQGWLVLLAFKPVIEALPTQGIALLVTGGLLYSFGTIFYNWQKLPYHHAIWHLFVLGGSITHYFAVMYTI</sequence>
<evidence type="ECO:0000256" key="6">
    <source>
        <dbReference type="ARBA" id="ARBA00023136"/>
    </source>
</evidence>
<comment type="subcellular location">
    <subcellularLocation>
        <location evidence="1">Cell membrane</location>
        <topology evidence="1">Multi-pass membrane protein</topology>
    </subcellularLocation>
</comment>
<evidence type="ECO:0000256" key="2">
    <source>
        <dbReference type="ARBA" id="ARBA00008488"/>
    </source>
</evidence>
<dbReference type="OrthoDB" id="9813689at2"/>
<evidence type="ECO:0000313" key="9">
    <source>
        <dbReference type="EMBL" id="MVX57444.1"/>
    </source>
</evidence>
<feature type="binding site" evidence="7">
    <location>
        <position position="198"/>
    </location>
    <ligand>
        <name>Zn(2+)</name>
        <dbReference type="ChEBI" id="CHEBI:29105"/>
    </ligand>
</feature>
<keyword evidence="5 8" id="KW-1133">Transmembrane helix</keyword>
<feature type="binding site" evidence="7">
    <location>
        <position position="202"/>
    </location>
    <ligand>
        <name>Zn(2+)</name>
        <dbReference type="ChEBI" id="CHEBI:29105"/>
    </ligand>
</feature>
<keyword evidence="6 8" id="KW-0472">Membrane</keyword>
<comment type="similarity">
    <text evidence="2">Belongs to the UPF0073 (Hly-III) family.</text>
</comment>
<comment type="caution">
    <text evidence="9">The sequence shown here is derived from an EMBL/GenBank/DDBJ whole genome shotgun (WGS) entry which is preliminary data.</text>
</comment>
<dbReference type="GO" id="GO:0140911">
    <property type="term" value="F:pore-forming activity"/>
    <property type="evidence" value="ECO:0007669"/>
    <property type="project" value="InterPro"/>
</dbReference>
<keyword evidence="10" id="KW-1185">Reference proteome</keyword>
<feature type="transmembrane region" description="Helical" evidence="8">
    <location>
        <begin position="170"/>
        <end position="191"/>
    </location>
</feature>
<dbReference type="Pfam" id="PF03006">
    <property type="entry name" value="HlyIII"/>
    <property type="match status" value="1"/>
</dbReference>
<dbReference type="Proteomes" id="UP000472580">
    <property type="component" value="Unassembled WGS sequence"/>
</dbReference>
<dbReference type="PANTHER" id="PTHR20855">
    <property type="entry name" value="ADIPOR/PROGESTIN RECEPTOR-RELATED"/>
    <property type="match status" value="1"/>
</dbReference>
<evidence type="ECO:0000313" key="10">
    <source>
        <dbReference type="Proteomes" id="UP000472580"/>
    </source>
</evidence>
<keyword evidence="7" id="KW-0862">Zinc</keyword>
<feature type="transmembrane region" description="Helical" evidence="8">
    <location>
        <begin position="114"/>
        <end position="134"/>
    </location>
</feature>